<dbReference type="AlphaFoldDB" id="A0A268AD00"/>
<dbReference type="PROSITE" id="PS51257">
    <property type="entry name" value="PROKAR_LIPOPROTEIN"/>
    <property type="match status" value="1"/>
</dbReference>
<keyword evidence="3" id="KW-0121">Carboxypeptidase</keyword>
<dbReference type="NCBIfam" id="TIGR00666">
    <property type="entry name" value="PBP4"/>
    <property type="match status" value="1"/>
</dbReference>
<dbReference type="Pfam" id="PF02113">
    <property type="entry name" value="Peptidase_S13"/>
    <property type="match status" value="1"/>
</dbReference>
<dbReference type="GO" id="GO:0006508">
    <property type="term" value="P:proteolysis"/>
    <property type="evidence" value="ECO:0007669"/>
    <property type="project" value="InterPro"/>
</dbReference>
<gene>
    <name evidence="3" type="primary">dacB</name>
    <name evidence="3" type="ORF">CHH64_04800</name>
</gene>
<comment type="caution">
    <text evidence="3">The sequence shown here is derived from an EMBL/GenBank/DDBJ whole genome shotgun (WGS) entry which is preliminary data.</text>
</comment>
<dbReference type="GO" id="GO:0004185">
    <property type="term" value="F:serine-type carboxypeptidase activity"/>
    <property type="evidence" value="ECO:0007669"/>
    <property type="project" value="InterPro"/>
</dbReference>
<dbReference type="InterPro" id="IPR012338">
    <property type="entry name" value="Beta-lactam/transpept-like"/>
</dbReference>
<protein>
    <submittedName>
        <fullName evidence="3">D-alanyl-D-alanine carboxypeptidase/D-alanyl-D-alanine-endopeptidase</fullName>
    </submittedName>
</protein>
<dbReference type="PANTHER" id="PTHR30023">
    <property type="entry name" value="D-ALANYL-D-ALANINE CARBOXYPEPTIDASE"/>
    <property type="match status" value="1"/>
</dbReference>
<dbReference type="SUPFAM" id="SSF56601">
    <property type="entry name" value="beta-lactamase/transpeptidase-like"/>
    <property type="match status" value="1"/>
</dbReference>
<dbReference type="Gene3D" id="3.50.80.20">
    <property type="entry name" value="D-Ala-D-Ala carboxypeptidase C, peptidase S13"/>
    <property type="match status" value="1"/>
</dbReference>
<dbReference type="Proteomes" id="UP000216013">
    <property type="component" value="Unassembled WGS sequence"/>
</dbReference>
<evidence type="ECO:0000313" key="4">
    <source>
        <dbReference type="Proteomes" id="UP000216013"/>
    </source>
</evidence>
<dbReference type="PRINTS" id="PR00922">
    <property type="entry name" value="DADACBPTASE3"/>
</dbReference>
<dbReference type="InterPro" id="IPR000667">
    <property type="entry name" value="Peptidase_S13"/>
</dbReference>
<evidence type="ECO:0000256" key="2">
    <source>
        <dbReference type="ARBA" id="ARBA00022801"/>
    </source>
</evidence>
<dbReference type="EMBL" id="NPBV01000003">
    <property type="protein sequence ID" value="PAD21969.1"/>
    <property type="molecule type" value="Genomic_DNA"/>
</dbReference>
<keyword evidence="3" id="KW-0645">Protease</keyword>
<accession>A0A268AD00</accession>
<keyword evidence="2" id="KW-0378">Hydrolase</keyword>
<evidence type="ECO:0000313" key="3">
    <source>
        <dbReference type="EMBL" id="PAD21969.1"/>
    </source>
</evidence>
<dbReference type="Gene3D" id="3.40.710.10">
    <property type="entry name" value="DD-peptidase/beta-lactamase superfamily"/>
    <property type="match status" value="2"/>
</dbReference>
<proteinExistence type="inferred from homology"/>
<evidence type="ECO:0000256" key="1">
    <source>
        <dbReference type="ARBA" id="ARBA00006096"/>
    </source>
</evidence>
<dbReference type="GO" id="GO:0000270">
    <property type="term" value="P:peptidoglycan metabolic process"/>
    <property type="evidence" value="ECO:0007669"/>
    <property type="project" value="TreeGrafter"/>
</dbReference>
<organism evidence="3 4">
    <name type="scientific">Terribacillus saccharophilus</name>
    <dbReference type="NCBI Taxonomy" id="361277"/>
    <lineage>
        <taxon>Bacteria</taxon>
        <taxon>Bacillati</taxon>
        <taxon>Bacillota</taxon>
        <taxon>Bacilli</taxon>
        <taxon>Bacillales</taxon>
        <taxon>Bacillaceae</taxon>
        <taxon>Terribacillus</taxon>
    </lineage>
</organism>
<sequence length="506" mass="56203">MQVKLDMQKEELLMLRKVMWILAAGLLLFACMVPHTHVHVAGKEDRMIDRLTEYLANEEQLQGAAFAIHIMEEQSGKTMFEKNADQRMRPASNMKLLTAAAVLDEMGQEHRFETIIATDGPVKNGQLNGNLYLIGKGDPSLTYEDIERLASQLHELGIRKINGNIIADDTYFDQERYSEDTTWKDESAYYGAAISALTVAPDNDYDTGTVKVMVKASSSSGKPEVRVVPETDYVTIQNNAVIVSDTEEAELEVTRAHGSNGIVVSGSIATGKNEQEWVAVWEPTEYVLHLFHDYVEASGIQIEGTTKTAKAPAKRTELLRKESAPLKELLIPFMKLSNNGHAEMFLKHIGSSEKAGNWEDGINQLEHYLDGMQLPKEKMVIRDGSGLSHVNGITARQLTTLLTQVQQESWFHVFKTSLPVAGKAERMVGGTLRNRFVDTELAGKIEAKTGTLTGVSSLSGYMKTKSGERVVFSILLNGMLDEEVGPVIEDKILKIVYEELKSMHTN</sequence>
<dbReference type="PANTHER" id="PTHR30023:SF0">
    <property type="entry name" value="PENICILLIN-SENSITIVE CARBOXYPEPTIDASE A"/>
    <property type="match status" value="1"/>
</dbReference>
<comment type="similarity">
    <text evidence="1">Belongs to the peptidase S13 family.</text>
</comment>
<reference evidence="3 4" key="1">
    <citation type="submission" date="2017-07" db="EMBL/GenBank/DDBJ databases">
        <title>Isolation and whole genome analysis of endospore-forming bacteria from heroin.</title>
        <authorList>
            <person name="Kalinowski J."/>
            <person name="Ahrens B."/>
            <person name="Al-Dilaimi A."/>
            <person name="Winkler A."/>
            <person name="Wibberg D."/>
            <person name="Schleenbecker U."/>
            <person name="Ruckert C."/>
            <person name="Wolfel R."/>
            <person name="Grass G."/>
        </authorList>
    </citation>
    <scope>NUCLEOTIDE SEQUENCE [LARGE SCALE GENOMIC DNA]</scope>
    <source>
        <strain evidence="3 4">7528</strain>
    </source>
</reference>
<name>A0A268AD00_9BACI</name>